<dbReference type="AlphaFoldDB" id="A0A198A3H3"/>
<dbReference type="PANTHER" id="PTHR37957:SF1">
    <property type="entry name" value="PHYTASE-LIKE DOMAIN-CONTAINING PROTEIN"/>
    <property type="match status" value="1"/>
</dbReference>
<evidence type="ECO:0000256" key="1">
    <source>
        <dbReference type="SAM" id="SignalP"/>
    </source>
</evidence>
<dbReference type="Proteomes" id="UP000078454">
    <property type="component" value="Unassembled WGS sequence"/>
</dbReference>
<feature type="domain" description="Phytase-like" evidence="3">
    <location>
        <begin position="112"/>
        <end position="463"/>
    </location>
</feature>
<dbReference type="SUPFAM" id="SSF63825">
    <property type="entry name" value="YWTD domain"/>
    <property type="match status" value="1"/>
</dbReference>
<evidence type="ECO:0000313" key="4">
    <source>
        <dbReference type="EMBL" id="OAS15667.1"/>
    </source>
</evidence>
<evidence type="ECO:0000259" key="2">
    <source>
        <dbReference type="Pfam" id="PF07833"/>
    </source>
</evidence>
<dbReference type="RefSeq" id="WP_068667943.1">
    <property type="nucleotide sequence ID" value="NZ_LYPB01000081.1"/>
</dbReference>
<dbReference type="STRING" id="1850517.A8708_03535"/>
<dbReference type="EMBL" id="LYPB01000081">
    <property type="protein sequence ID" value="OAS15667.1"/>
    <property type="molecule type" value="Genomic_DNA"/>
</dbReference>
<reference evidence="4 5" key="1">
    <citation type="submission" date="2016-05" db="EMBL/GenBank/DDBJ databases">
        <title>Paenibacillus sp. 1ZS3-15 nov., isolated from the rhizosphere soil.</title>
        <authorList>
            <person name="Zhang X.X."/>
            <person name="Zhang J."/>
        </authorList>
    </citation>
    <scope>NUCLEOTIDE SEQUENCE [LARGE SCALE GENOMIC DNA]</scope>
    <source>
        <strain evidence="4 5">1ZS3-15</strain>
    </source>
</reference>
<gene>
    <name evidence="4" type="ORF">A8708_03535</name>
</gene>
<name>A0A198A3H3_9BACL</name>
<dbReference type="InterPro" id="IPR012854">
    <property type="entry name" value="Cu_amine_oxidase-like_N"/>
</dbReference>
<keyword evidence="1" id="KW-0732">Signal</keyword>
<feature type="chain" id="PRO_5008277762" evidence="1">
    <location>
        <begin position="27"/>
        <end position="486"/>
    </location>
</feature>
<sequence length="486" mass="53183">MKKSKWIVLTTLMLTLPVAVSGTVTAQQVSGEASANVTYSSNGQAIKPSAPAVNLDGSLYLPVRALSESLGKYVDWDEFRSSVSLTDKPVLTGKYELKAPNLAEGIKMGVGSSLTHIPGDPDNVFYTTADRGPNGQPTINGKTVRTFPLPDYTPTIYKIEVSKGEINILDKFPLKLSGVDPVTGKATITGLPNIKGRDEEPYDAKGEKVLAYDPYGLDIEGLAYNPKDDSFWISDEYGPSIVHVKRDGTIIERIVPKGWSAQVSAPLVPSRETLPEVYNKLRQNRGAEAVGITPDGKYMFMAMQNALRNPDKAMDNSRQVRIIKFDLATLNPVGEFVYLLEDAKQFKDLVQGDIVISDMVVVNENTLLIDERDKFSGDKAQLKRIYAIDLSTATNVIGKYDTSAAAGKTLEQMTVADLKTNAILPPTKRTVLDAVQFKFPYEKIEGVSLINGDTLAITNDNDFGIDSTSPENGTLLWTFKLPYTIK</sequence>
<dbReference type="InterPro" id="IPR036582">
    <property type="entry name" value="Mao_N_sf"/>
</dbReference>
<organism evidence="4 5">
    <name type="scientific">Paenibacillus oryzisoli</name>
    <dbReference type="NCBI Taxonomy" id="1850517"/>
    <lineage>
        <taxon>Bacteria</taxon>
        <taxon>Bacillati</taxon>
        <taxon>Bacillota</taxon>
        <taxon>Bacilli</taxon>
        <taxon>Bacillales</taxon>
        <taxon>Paenibacillaceae</taxon>
        <taxon>Paenibacillus</taxon>
    </lineage>
</organism>
<comment type="caution">
    <text evidence="4">The sequence shown here is derived from an EMBL/GenBank/DDBJ whole genome shotgun (WGS) entry which is preliminary data.</text>
</comment>
<dbReference type="Pfam" id="PF07833">
    <property type="entry name" value="Cu_amine_oxidN1"/>
    <property type="match status" value="1"/>
</dbReference>
<dbReference type="SUPFAM" id="SSF55383">
    <property type="entry name" value="Copper amine oxidase, domain N"/>
    <property type="match status" value="1"/>
</dbReference>
<evidence type="ECO:0000259" key="3">
    <source>
        <dbReference type="Pfam" id="PF13449"/>
    </source>
</evidence>
<dbReference type="PANTHER" id="PTHR37957">
    <property type="entry name" value="BLR7070 PROTEIN"/>
    <property type="match status" value="1"/>
</dbReference>
<keyword evidence="5" id="KW-1185">Reference proteome</keyword>
<feature type="signal peptide" evidence="1">
    <location>
        <begin position="1"/>
        <end position="26"/>
    </location>
</feature>
<protein>
    <submittedName>
        <fullName evidence="4">Copper amine oxidase</fullName>
    </submittedName>
</protein>
<dbReference type="InterPro" id="IPR027372">
    <property type="entry name" value="Phytase-like_dom"/>
</dbReference>
<accession>A0A198A3H3</accession>
<dbReference type="Pfam" id="PF13449">
    <property type="entry name" value="Phytase-like"/>
    <property type="match status" value="1"/>
</dbReference>
<evidence type="ECO:0000313" key="5">
    <source>
        <dbReference type="Proteomes" id="UP000078454"/>
    </source>
</evidence>
<proteinExistence type="predicted"/>
<dbReference type="OrthoDB" id="9803927at2"/>
<feature type="domain" description="Copper amine oxidase-like N-terminal" evidence="2">
    <location>
        <begin position="40"/>
        <end position="84"/>
    </location>
</feature>